<dbReference type="PROSITE" id="PS50902">
    <property type="entry name" value="FLAVODOXIN_LIKE"/>
    <property type="match status" value="1"/>
</dbReference>
<dbReference type="InterPro" id="IPR026816">
    <property type="entry name" value="Flavodoxin_dom"/>
</dbReference>
<dbReference type="InterPro" id="IPR029039">
    <property type="entry name" value="Flavoprotein-like_sf"/>
</dbReference>
<sequence>MKKLILYKTKWGTTKQYCEWIKEDVADAEIANVDEFDVNKLSEFDLIVLGSLTYMGKIQGVKFLENNWNTLKTKKVYLFSIGMIPTEDPASIESYNAIPEEIRNGLAGYEKFPGKVDVNKLNFFEKLIVKMKKSDNNTKPQLPDKSFVKPVVEFLTQG</sequence>
<dbReference type="Proteomes" id="UP000782843">
    <property type="component" value="Unassembled WGS sequence"/>
</dbReference>
<name>A0A955L314_9BACT</name>
<gene>
    <name evidence="2" type="ORF">KC660_00985</name>
</gene>
<dbReference type="GO" id="GO:0070819">
    <property type="term" value="F:menaquinone-dependent protoporphyrinogen oxidase activity"/>
    <property type="evidence" value="ECO:0007669"/>
    <property type="project" value="TreeGrafter"/>
</dbReference>
<evidence type="ECO:0000313" key="2">
    <source>
        <dbReference type="EMBL" id="MCA9381964.1"/>
    </source>
</evidence>
<dbReference type="InterPro" id="IPR052200">
    <property type="entry name" value="Protoporphyrinogen_IX_DH"/>
</dbReference>
<dbReference type="GO" id="GO:0006783">
    <property type="term" value="P:heme biosynthetic process"/>
    <property type="evidence" value="ECO:0007669"/>
    <property type="project" value="TreeGrafter"/>
</dbReference>
<reference evidence="2" key="2">
    <citation type="journal article" date="2021" name="Microbiome">
        <title>Successional dynamics and alternative stable states in a saline activated sludge microbial community over 9 years.</title>
        <authorList>
            <person name="Wang Y."/>
            <person name="Ye J."/>
            <person name="Ju F."/>
            <person name="Liu L."/>
            <person name="Boyd J.A."/>
            <person name="Deng Y."/>
            <person name="Parks D.H."/>
            <person name="Jiang X."/>
            <person name="Yin X."/>
            <person name="Woodcroft B.J."/>
            <person name="Tyson G.W."/>
            <person name="Hugenholtz P."/>
            <person name="Polz M.F."/>
            <person name="Zhang T."/>
        </authorList>
    </citation>
    <scope>NUCLEOTIDE SEQUENCE</scope>
    <source>
        <strain evidence="2">HKST-UBA10</strain>
    </source>
</reference>
<dbReference type="PANTHER" id="PTHR38030:SF2">
    <property type="entry name" value="PROTOPORPHYRINOGEN IX DEHYDROGENASE [QUINONE]"/>
    <property type="match status" value="1"/>
</dbReference>
<comment type="caution">
    <text evidence="2">The sequence shown here is derived from an EMBL/GenBank/DDBJ whole genome shotgun (WGS) entry which is preliminary data.</text>
</comment>
<dbReference type="SUPFAM" id="SSF52218">
    <property type="entry name" value="Flavoproteins"/>
    <property type="match status" value="1"/>
</dbReference>
<proteinExistence type="predicted"/>
<reference evidence="2" key="1">
    <citation type="submission" date="2020-04" db="EMBL/GenBank/DDBJ databases">
        <authorList>
            <person name="Zhang T."/>
        </authorList>
    </citation>
    <scope>NUCLEOTIDE SEQUENCE</scope>
    <source>
        <strain evidence="2">HKST-UBA10</strain>
    </source>
</reference>
<feature type="domain" description="Flavodoxin-like" evidence="1">
    <location>
        <begin position="3"/>
        <end position="152"/>
    </location>
</feature>
<accession>A0A955L314</accession>
<evidence type="ECO:0000313" key="3">
    <source>
        <dbReference type="Proteomes" id="UP000782843"/>
    </source>
</evidence>
<dbReference type="Gene3D" id="3.40.50.360">
    <property type="match status" value="1"/>
</dbReference>
<dbReference type="AlphaFoldDB" id="A0A955L314"/>
<organism evidence="2 3">
    <name type="scientific">Candidatus Dojkabacteria bacterium</name>
    <dbReference type="NCBI Taxonomy" id="2099670"/>
    <lineage>
        <taxon>Bacteria</taxon>
        <taxon>Candidatus Dojkabacteria</taxon>
    </lineage>
</organism>
<dbReference type="PANTHER" id="PTHR38030">
    <property type="entry name" value="PROTOPORPHYRINOGEN IX DEHYDROGENASE [MENAQUINONE]"/>
    <property type="match status" value="1"/>
</dbReference>
<dbReference type="Pfam" id="PF12724">
    <property type="entry name" value="Flavodoxin_5"/>
    <property type="match status" value="1"/>
</dbReference>
<dbReference type="EMBL" id="JAGQLG010000031">
    <property type="protein sequence ID" value="MCA9381964.1"/>
    <property type="molecule type" value="Genomic_DNA"/>
</dbReference>
<dbReference type="InterPro" id="IPR008254">
    <property type="entry name" value="Flavodoxin/NO_synth"/>
</dbReference>
<protein>
    <recommendedName>
        <fullName evidence="1">Flavodoxin-like domain-containing protein</fullName>
    </recommendedName>
</protein>
<dbReference type="GO" id="GO:0010181">
    <property type="term" value="F:FMN binding"/>
    <property type="evidence" value="ECO:0007669"/>
    <property type="project" value="InterPro"/>
</dbReference>
<evidence type="ECO:0000259" key="1">
    <source>
        <dbReference type="PROSITE" id="PS50902"/>
    </source>
</evidence>